<protein>
    <submittedName>
        <fullName evidence="2">Uncharacterized protein</fullName>
    </submittedName>
</protein>
<feature type="chain" id="PRO_5009438835" evidence="1">
    <location>
        <begin position="24"/>
        <end position="118"/>
    </location>
</feature>
<evidence type="ECO:0000256" key="1">
    <source>
        <dbReference type="SAM" id="SignalP"/>
    </source>
</evidence>
<gene>
    <name evidence="2" type="ORF">BJP34_15420</name>
</gene>
<sequence>MQHKIYQVLLFLLKISIAPSSLAYLTSQLGVTLDTSHKSFLEVNNIPSKSERICEVGGFLLTLLGIYDNNKKEQSICTIYTESTNYTETIYLTKAGKFYQTIPAYLCVNGVICKSDYV</sequence>
<dbReference type="KEGG" id="mpro:BJP34_15420"/>
<keyword evidence="1" id="KW-0732">Signal</keyword>
<evidence type="ECO:0000313" key="3">
    <source>
        <dbReference type="Proteomes" id="UP000177870"/>
    </source>
</evidence>
<organism evidence="2 3">
    <name type="scientific">Moorena producens PAL-8-15-08-1</name>
    <dbReference type="NCBI Taxonomy" id="1458985"/>
    <lineage>
        <taxon>Bacteria</taxon>
        <taxon>Bacillati</taxon>
        <taxon>Cyanobacteriota</taxon>
        <taxon>Cyanophyceae</taxon>
        <taxon>Coleofasciculales</taxon>
        <taxon>Coleofasciculaceae</taxon>
        <taxon>Moorena</taxon>
    </lineage>
</organism>
<evidence type="ECO:0000313" key="2">
    <source>
        <dbReference type="EMBL" id="AOX00648.1"/>
    </source>
</evidence>
<dbReference type="Proteomes" id="UP000177870">
    <property type="component" value="Chromosome"/>
</dbReference>
<proteinExistence type="predicted"/>
<name>A0A1D8TSN7_9CYAN</name>
<accession>A0A1D8TSN7</accession>
<dbReference type="AlphaFoldDB" id="A0A1D8TSN7"/>
<feature type="signal peptide" evidence="1">
    <location>
        <begin position="1"/>
        <end position="23"/>
    </location>
</feature>
<reference evidence="3" key="1">
    <citation type="submission" date="2016-10" db="EMBL/GenBank/DDBJ databases">
        <title>Comparative genomics uncovers the prolific and rare metabolic potential of the cyanobacterial genus Moorea.</title>
        <authorList>
            <person name="Leao T."/>
            <person name="Castelao G."/>
            <person name="Korobeynikov A."/>
            <person name="Monroe E.A."/>
            <person name="Podell S."/>
            <person name="Glukhov E."/>
            <person name="Allen E."/>
            <person name="Gerwick W.H."/>
            <person name="Gerwick L."/>
        </authorList>
    </citation>
    <scope>NUCLEOTIDE SEQUENCE [LARGE SCALE GENOMIC DNA]</scope>
    <source>
        <strain evidence="3">PAL-8-15-08-1</strain>
    </source>
</reference>
<dbReference type="EMBL" id="CP017599">
    <property type="protein sequence ID" value="AOX00648.1"/>
    <property type="molecule type" value="Genomic_DNA"/>
</dbReference>